<evidence type="ECO:0000313" key="2">
    <source>
        <dbReference type="EMBL" id="GBP96731.1"/>
    </source>
</evidence>
<dbReference type="OrthoDB" id="8068971at2759"/>
<feature type="compositionally biased region" description="Basic and acidic residues" evidence="1">
    <location>
        <begin position="34"/>
        <end position="43"/>
    </location>
</feature>
<gene>
    <name evidence="2" type="ORF">EVAR_73559_1</name>
</gene>
<sequence length="142" mass="16089">MRQARQTDRKQLRQVIEDPSLQKPSTEALQRPTTTKEIKKGNSKDAAVVQDLKPKATIEIQDLDPLFTEEEIPTAVCNELDTGKNHIAVQLTAANSREQRRAFLSLPETCARKLLDTGRIEVAITYTSDSLKKRALFPLFWN</sequence>
<proteinExistence type="predicted"/>
<evidence type="ECO:0000256" key="1">
    <source>
        <dbReference type="SAM" id="MobiDB-lite"/>
    </source>
</evidence>
<feature type="compositionally biased region" description="Polar residues" evidence="1">
    <location>
        <begin position="22"/>
        <end position="33"/>
    </location>
</feature>
<reference evidence="2 3" key="1">
    <citation type="journal article" date="2019" name="Commun. Biol.">
        <title>The bagworm genome reveals a unique fibroin gene that provides high tensile strength.</title>
        <authorList>
            <person name="Kono N."/>
            <person name="Nakamura H."/>
            <person name="Ohtoshi R."/>
            <person name="Tomita M."/>
            <person name="Numata K."/>
            <person name="Arakawa K."/>
        </authorList>
    </citation>
    <scope>NUCLEOTIDE SEQUENCE [LARGE SCALE GENOMIC DNA]</scope>
</reference>
<dbReference type="EMBL" id="BGZK01002827">
    <property type="protein sequence ID" value="GBP96731.1"/>
    <property type="molecule type" value="Genomic_DNA"/>
</dbReference>
<comment type="caution">
    <text evidence="2">The sequence shown here is derived from an EMBL/GenBank/DDBJ whole genome shotgun (WGS) entry which is preliminary data.</text>
</comment>
<evidence type="ECO:0000313" key="3">
    <source>
        <dbReference type="Proteomes" id="UP000299102"/>
    </source>
</evidence>
<feature type="region of interest" description="Disordered" evidence="1">
    <location>
        <begin position="1"/>
        <end position="45"/>
    </location>
</feature>
<dbReference type="AlphaFoldDB" id="A0A4C2A791"/>
<organism evidence="2 3">
    <name type="scientific">Eumeta variegata</name>
    <name type="common">Bagworm moth</name>
    <name type="synonym">Eumeta japonica</name>
    <dbReference type="NCBI Taxonomy" id="151549"/>
    <lineage>
        <taxon>Eukaryota</taxon>
        <taxon>Metazoa</taxon>
        <taxon>Ecdysozoa</taxon>
        <taxon>Arthropoda</taxon>
        <taxon>Hexapoda</taxon>
        <taxon>Insecta</taxon>
        <taxon>Pterygota</taxon>
        <taxon>Neoptera</taxon>
        <taxon>Endopterygota</taxon>
        <taxon>Lepidoptera</taxon>
        <taxon>Glossata</taxon>
        <taxon>Ditrysia</taxon>
        <taxon>Tineoidea</taxon>
        <taxon>Psychidae</taxon>
        <taxon>Oiketicinae</taxon>
        <taxon>Eumeta</taxon>
    </lineage>
</organism>
<protein>
    <submittedName>
        <fullName evidence="2">Uncharacterized protein</fullName>
    </submittedName>
</protein>
<keyword evidence="3" id="KW-1185">Reference proteome</keyword>
<dbReference type="Proteomes" id="UP000299102">
    <property type="component" value="Unassembled WGS sequence"/>
</dbReference>
<feature type="compositionally biased region" description="Basic and acidic residues" evidence="1">
    <location>
        <begin position="1"/>
        <end position="11"/>
    </location>
</feature>
<accession>A0A4C2A791</accession>
<name>A0A4C2A791_EUMVA</name>